<evidence type="ECO:0000313" key="4">
    <source>
        <dbReference type="Proteomes" id="UP000028302"/>
    </source>
</evidence>
<dbReference type="Pfam" id="PF06834">
    <property type="entry name" value="TraU"/>
    <property type="match status" value="1"/>
</dbReference>
<accession>A0A084IIZ9</accession>
<comment type="caution">
    <text evidence="3">The sequence shown here is derived from an EMBL/GenBank/DDBJ whole genome shotgun (WGS) entry which is preliminary data.</text>
</comment>
<dbReference type="PATRIC" id="fig|1304275.5.peg.2811"/>
<evidence type="ECO:0000256" key="1">
    <source>
        <dbReference type="SAM" id="MobiDB-lite"/>
    </source>
</evidence>
<dbReference type="Proteomes" id="UP000028302">
    <property type="component" value="Unassembled WGS sequence"/>
</dbReference>
<feature type="chain" id="PRO_5001776513" description="Integrating conjugative element protein" evidence="2">
    <location>
        <begin position="30"/>
        <end position="316"/>
    </location>
</feature>
<reference evidence="3 4" key="1">
    <citation type="submission" date="2013-03" db="EMBL/GenBank/DDBJ databases">
        <title>Salinisphaera hydrothermalis C41B8 Genome Sequencing.</title>
        <authorList>
            <person name="Li C."/>
            <person name="Lai Q."/>
            <person name="Shao Z."/>
        </authorList>
    </citation>
    <scope>NUCLEOTIDE SEQUENCE [LARGE SCALE GENOMIC DNA]</scope>
    <source>
        <strain evidence="3 4">C41B8</strain>
    </source>
</reference>
<evidence type="ECO:0000256" key="2">
    <source>
        <dbReference type="SAM" id="SignalP"/>
    </source>
</evidence>
<dbReference type="RefSeq" id="WP_037339321.1">
    <property type="nucleotide sequence ID" value="NZ_APNK01000024.1"/>
</dbReference>
<dbReference type="InterPro" id="IPR026331">
    <property type="entry name" value="PFL_4710"/>
</dbReference>
<dbReference type="InterPro" id="IPR009649">
    <property type="entry name" value="TraU"/>
</dbReference>
<feature type="compositionally biased region" description="Basic and acidic residues" evidence="1">
    <location>
        <begin position="238"/>
        <end position="258"/>
    </location>
</feature>
<gene>
    <name evidence="3" type="ORF">C41B8_13750</name>
</gene>
<feature type="region of interest" description="Disordered" evidence="1">
    <location>
        <begin position="236"/>
        <end position="263"/>
    </location>
</feature>
<dbReference type="OrthoDB" id="8435546at2"/>
<feature type="signal peptide" evidence="2">
    <location>
        <begin position="1"/>
        <end position="29"/>
    </location>
</feature>
<organism evidence="3 4">
    <name type="scientific">Salinisphaera hydrothermalis (strain C41B8)</name>
    <dbReference type="NCBI Taxonomy" id="1304275"/>
    <lineage>
        <taxon>Bacteria</taxon>
        <taxon>Pseudomonadati</taxon>
        <taxon>Pseudomonadota</taxon>
        <taxon>Gammaproteobacteria</taxon>
        <taxon>Salinisphaerales</taxon>
        <taxon>Salinisphaeraceae</taxon>
        <taxon>Salinisphaera</taxon>
    </lineage>
</organism>
<sequence length="316" mass="34738">MNTKRTPLVLCAAFALLISASVMPRPAEATNTGEIVASAASWDCLDYQIKGVCVWLTCTPFGCYTQTSVKVKHDMPDLVVSVYQRTGDNPWSVISPLAPPNVTAQYGGNGRERRYGRDHQQVRFKNADAVGHPAAAGFDLLSSVGYTCDAGATPMQPYYLSVFDSLAWRQGVPESAYPEALIPGQREVGVLGNIWGHVYPRSGFVSQANDYKAAAVIAQRVADFVTRTGQPHVYTPLDPKKREGYWPPDPVKEGDESSGKWQRLQPNMSDSCTVFPDRGVLASFADVTADDGDYVWALWRPYQCCKRRGEVLIFSS</sequence>
<protein>
    <recommendedName>
        <fullName evidence="5">Integrating conjugative element protein</fullName>
    </recommendedName>
</protein>
<dbReference type="NCBIfam" id="TIGR03756">
    <property type="entry name" value="conj_TIGR03756"/>
    <property type="match status" value="1"/>
</dbReference>
<evidence type="ECO:0000313" key="3">
    <source>
        <dbReference type="EMBL" id="KEZ76683.1"/>
    </source>
</evidence>
<keyword evidence="2" id="KW-0732">Signal</keyword>
<evidence type="ECO:0008006" key="5">
    <source>
        <dbReference type="Google" id="ProtNLM"/>
    </source>
</evidence>
<dbReference type="eggNOG" id="ENOG502Z7HX">
    <property type="taxonomic scope" value="Bacteria"/>
</dbReference>
<dbReference type="STRING" id="1304275.C41B8_13750"/>
<proteinExistence type="predicted"/>
<name>A0A084IIZ9_SALHC</name>
<dbReference type="EMBL" id="APNK01000024">
    <property type="protein sequence ID" value="KEZ76683.1"/>
    <property type="molecule type" value="Genomic_DNA"/>
</dbReference>
<keyword evidence="4" id="KW-1185">Reference proteome</keyword>
<dbReference type="AlphaFoldDB" id="A0A084IIZ9"/>